<keyword evidence="9" id="KW-0460">Magnesium</keyword>
<dbReference type="InterPro" id="IPR002646">
    <property type="entry name" value="PolA_pol_head_dom"/>
</dbReference>
<evidence type="ECO:0000256" key="1">
    <source>
        <dbReference type="ARBA" id="ARBA00001946"/>
    </source>
</evidence>
<dbReference type="InterPro" id="IPR050124">
    <property type="entry name" value="tRNA_CCA-adding_enzyme"/>
</dbReference>
<feature type="domain" description="tRNA nucleotidyltransferase/poly(A) polymerase RNA and SrmB- binding" evidence="13">
    <location>
        <begin position="227"/>
        <end position="288"/>
    </location>
</feature>
<keyword evidence="15" id="KW-1185">Reference proteome</keyword>
<dbReference type="GO" id="GO:0008033">
    <property type="term" value="P:tRNA processing"/>
    <property type="evidence" value="ECO:0007669"/>
    <property type="project" value="UniProtKB-KW"/>
</dbReference>
<evidence type="ECO:0000256" key="4">
    <source>
        <dbReference type="ARBA" id="ARBA00022679"/>
    </source>
</evidence>
<keyword evidence="8" id="KW-0547">Nucleotide-binding</keyword>
<evidence type="ECO:0000256" key="9">
    <source>
        <dbReference type="ARBA" id="ARBA00022842"/>
    </source>
</evidence>
<evidence type="ECO:0000256" key="6">
    <source>
        <dbReference type="ARBA" id="ARBA00022695"/>
    </source>
</evidence>
<name>C0QRH3_PERMH</name>
<protein>
    <submittedName>
        <fullName evidence="14">Poly A polymerase</fullName>
    </submittedName>
</protein>
<dbReference type="Proteomes" id="UP000001366">
    <property type="component" value="Chromosome"/>
</dbReference>
<dbReference type="GO" id="GO:0016779">
    <property type="term" value="F:nucleotidyltransferase activity"/>
    <property type="evidence" value="ECO:0007669"/>
    <property type="project" value="UniProtKB-KW"/>
</dbReference>
<dbReference type="GO" id="GO:0000166">
    <property type="term" value="F:nucleotide binding"/>
    <property type="evidence" value="ECO:0007669"/>
    <property type="project" value="UniProtKB-KW"/>
</dbReference>
<evidence type="ECO:0000259" key="13">
    <source>
        <dbReference type="Pfam" id="PF12627"/>
    </source>
</evidence>
<dbReference type="AlphaFoldDB" id="C0QRH3"/>
<keyword evidence="10 11" id="KW-0694">RNA-binding</keyword>
<dbReference type="Gene3D" id="1.10.3090.10">
    <property type="entry name" value="cca-adding enzyme, domain 2"/>
    <property type="match status" value="1"/>
</dbReference>
<feature type="domain" description="Poly A polymerase head" evidence="12">
    <location>
        <begin position="58"/>
        <end position="202"/>
    </location>
</feature>
<evidence type="ECO:0000256" key="7">
    <source>
        <dbReference type="ARBA" id="ARBA00022723"/>
    </source>
</evidence>
<sequence>MLGIEKLLEKILHRQKLPKEEREKIDIDIKTKYVHGLLFYNSYFDHLSKALSKDTVCLIVGGWIRDRLLNRPLSKKIDIDFLVTTDPFEIVKRFKKILGKGDIFRFEKEKDVATIIFYEGDHRYRFDFSYFDISDIMENPDLDFYDKEREIIKRIEQDLMTRDFTINAMAVVFDDTIGLGASQTVLFDPSGGLEDLQAGIVRPVSYENIEKDPVRILRGYRIAQEIDFEIDSDFERWVKKNASLVKNAPSERLRDEILKIFDKERSADTVDRLIKAGLLQQIIPEIESMIKIRKTGDFHKYDLLNHSLKTVEYMEQFLKKKRF</sequence>
<evidence type="ECO:0000256" key="2">
    <source>
        <dbReference type="ARBA" id="ARBA00007265"/>
    </source>
</evidence>
<evidence type="ECO:0000256" key="8">
    <source>
        <dbReference type="ARBA" id="ARBA00022741"/>
    </source>
</evidence>
<dbReference type="Gene3D" id="3.30.460.10">
    <property type="entry name" value="Beta Polymerase, domain 2"/>
    <property type="match status" value="1"/>
</dbReference>
<organism evidence="14 15">
    <name type="scientific">Persephonella marina (strain DSM 14350 / EX-H1)</name>
    <dbReference type="NCBI Taxonomy" id="123214"/>
    <lineage>
        <taxon>Bacteria</taxon>
        <taxon>Pseudomonadati</taxon>
        <taxon>Aquificota</taxon>
        <taxon>Aquificia</taxon>
        <taxon>Aquificales</taxon>
        <taxon>Hydrogenothermaceae</taxon>
        <taxon>Persephonella</taxon>
    </lineage>
</organism>
<evidence type="ECO:0000256" key="11">
    <source>
        <dbReference type="RuleBase" id="RU003953"/>
    </source>
</evidence>
<dbReference type="KEGG" id="pmx:PERMA_1501"/>
<comment type="cofactor">
    <cofactor evidence="1">
        <name>Mg(2+)</name>
        <dbReference type="ChEBI" id="CHEBI:18420"/>
    </cofactor>
</comment>
<dbReference type="OrthoDB" id="9805698at2"/>
<evidence type="ECO:0000313" key="14">
    <source>
        <dbReference type="EMBL" id="ACO03450.1"/>
    </source>
</evidence>
<evidence type="ECO:0000256" key="3">
    <source>
        <dbReference type="ARBA" id="ARBA00022555"/>
    </source>
</evidence>
<dbReference type="HOGENOM" id="CLU_860108_0_0_0"/>
<gene>
    <name evidence="14" type="ordered locus">PERMA_1501</name>
</gene>
<proteinExistence type="inferred from homology"/>
<evidence type="ECO:0000259" key="12">
    <source>
        <dbReference type="Pfam" id="PF01743"/>
    </source>
</evidence>
<dbReference type="SUPFAM" id="SSF81891">
    <property type="entry name" value="Poly A polymerase C-terminal region-like"/>
    <property type="match status" value="1"/>
</dbReference>
<dbReference type="RefSeq" id="WP_012675689.1">
    <property type="nucleotide sequence ID" value="NC_012440.1"/>
</dbReference>
<dbReference type="SUPFAM" id="SSF81301">
    <property type="entry name" value="Nucleotidyltransferase"/>
    <property type="match status" value="1"/>
</dbReference>
<keyword evidence="6" id="KW-0548">Nucleotidyltransferase</keyword>
<keyword evidence="4 11" id="KW-0808">Transferase</keyword>
<dbReference type="Pfam" id="PF12627">
    <property type="entry name" value="PolyA_pol_RNAbd"/>
    <property type="match status" value="1"/>
</dbReference>
<evidence type="ECO:0000256" key="10">
    <source>
        <dbReference type="ARBA" id="ARBA00022884"/>
    </source>
</evidence>
<comment type="similarity">
    <text evidence="2 11">Belongs to the tRNA nucleotidyltransferase/poly(A) polymerase family.</text>
</comment>
<dbReference type="GO" id="GO:0000049">
    <property type="term" value="F:tRNA binding"/>
    <property type="evidence" value="ECO:0007669"/>
    <property type="project" value="UniProtKB-KW"/>
</dbReference>
<dbReference type="InterPro" id="IPR043519">
    <property type="entry name" value="NT_sf"/>
</dbReference>
<keyword evidence="7" id="KW-0479">Metal-binding</keyword>
<dbReference type="PaxDb" id="123214-PERMA_1501"/>
<dbReference type="EMBL" id="CP001230">
    <property type="protein sequence ID" value="ACO03450.1"/>
    <property type="molecule type" value="Genomic_DNA"/>
</dbReference>
<evidence type="ECO:0000256" key="5">
    <source>
        <dbReference type="ARBA" id="ARBA00022694"/>
    </source>
</evidence>
<dbReference type="InterPro" id="IPR032828">
    <property type="entry name" value="PolyA_RNA-bd"/>
</dbReference>
<accession>C0QRH3</accession>
<evidence type="ECO:0000313" key="15">
    <source>
        <dbReference type="Proteomes" id="UP000001366"/>
    </source>
</evidence>
<dbReference type="PANTHER" id="PTHR47545:SF2">
    <property type="entry name" value="CC-ADDING TRNA NUCLEOTIDYLTRANSFERASE"/>
    <property type="match status" value="1"/>
</dbReference>
<keyword evidence="5" id="KW-0819">tRNA processing</keyword>
<keyword evidence="3" id="KW-0820">tRNA-binding</keyword>
<dbReference type="eggNOG" id="COG0617">
    <property type="taxonomic scope" value="Bacteria"/>
</dbReference>
<dbReference type="GO" id="GO:0046872">
    <property type="term" value="F:metal ion binding"/>
    <property type="evidence" value="ECO:0007669"/>
    <property type="project" value="UniProtKB-KW"/>
</dbReference>
<reference evidence="14 15" key="1">
    <citation type="journal article" date="2009" name="J. Bacteriol.">
        <title>Complete and draft genome sequences of six members of the Aquificales.</title>
        <authorList>
            <person name="Reysenbach A.L."/>
            <person name="Hamamura N."/>
            <person name="Podar M."/>
            <person name="Griffiths E."/>
            <person name="Ferreira S."/>
            <person name="Hochstein R."/>
            <person name="Heidelberg J."/>
            <person name="Johnson J."/>
            <person name="Mead D."/>
            <person name="Pohorille A."/>
            <person name="Sarmiento M."/>
            <person name="Schweighofer K."/>
            <person name="Seshadri R."/>
            <person name="Voytek M.A."/>
        </authorList>
    </citation>
    <scope>NUCLEOTIDE SEQUENCE [LARGE SCALE GENOMIC DNA]</scope>
    <source>
        <strain evidence="15">DSM 14350 / EX-H1</strain>
    </source>
</reference>
<dbReference type="PANTHER" id="PTHR47545">
    <property type="entry name" value="MULTIFUNCTIONAL CCA PROTEIN"/>
    <property type="match status" value="1"/>
</dbReference>
<dbReference type="Pfam" id="PF01743">
    <property type="entry name" value="PolyA_pol"/>
    <property type="match status" value="1"/>
</dbReference>
<dbReference type="STRING" id="123214.PERMA_1501"/>